<evidence type="ECO:0000259" key="8">
    <source>
        <dbReference type="Pfam" id="PF02272"/>
    </source>
</evidence>
<dbReference type="PANTHER" id="PTHR30255">
    <property type="entry name" value="SINGLE-STRANDED-DNA-SPECIFIC EXONUCLEASE RECJ"/>
    <property type="match status" value="1"/>
</dbReference>
<evidence type="ECO:0000259" key="7">
    <source>
        <dbReference type="Pfam" id="PF01368"/>
    </source>
</evidence>
<sequence>MNKIWIKPQPVGPVSDRIQSQLELSPIVADILARRGLSTKKQVVDFLRPSLLNLNSPWAFHDMAQAIERLALAHSHHEKVLIYGDYDVDGVTSSALLYKVLIDLNFQAVAYIPSRKDEGYGLNKEAILKASQSNVILIITVDCGITAVEEIAYAKELGIDVILTDHHEPPEILPEAFAILNPKVTESGYPFRELAGVGVAFKLAQALLEYFRNLGTNQRESLSEIEILDLVALGTIADLVPLVDENRVIVSYGLKQMEHTVHVGMQALLEECGLENKPLKAGQIAFMVAPRINAAGRMDSAKAGLELLLTGRPERAQELARYLSQENTDRQETEKEILAEAVAQLEQHPLPRVIVLSAPNWHPGVIGIVASRLVERFYRPVFLMTEEGEEAKGSARGIPGYHVLNALRGQADLFERFGGHSQAAGFSLKCSNIAALREGLNQNAAEYPEDLFCEHVKVDQLVSLASIDGSLLSQLEQLAPFGLGNPSPVLAGVQLPLHRVNTVGKDKAHLKCQFGLNGEIEGIAFRKGDAVESLRASKCVDVTFGLDWNTYRGPDAVQMMLKDVEPEAFWEERENLQEHQEAVGEFLQGRTEVAATYGESAKGYDWRNYGREQWLHALQEEIGITPEDWTNVLVWDGLHDQTRWTTLTEFLKGHTNLRDQVIDQEKPWLMILFLGLPTSWEEWTMIRAQMAVHLLTPWATAEAQLSDSDLQRRAGYLTREELIEVYRILAQLAKQAKPSPFFSWTPKAQDGGDPLEALKIFEELGLIRILGGTERFALEWIPTQKKLDLDSSLRYHSGKRTWEDLCHFAKEFSTASWSDLVIKNGY</sequence>
<dbReference type="InterPro" id="IPR003156">
    <property type="entry name" value="DHHA1_dom"/>
</dbReference>
<name>W0EEG2_9FIRM</name>
<dbReference type="SUPFAM" id="SSF64182">
    <property type="entry name" value="DHH phosphoesterases"/>
    <property type="match status" value="1"/>
</dbReference>
<dbReference type="GO" id="GO:0006281">
    <property type="term" value="P:DNA repair"/>
    <property type="evidence" value="ECO:0007669"/>
    <property type="project" value="InterPro"/>
</dbReference>
<dbReference type="GO" id="GO:0006310">
    <property type="term" value="P:DNA recombination"/>
    <property type="evidence" value="ECO:0007669"/>
    <property type="project" value="InterPro"/>
</dbReference>
<keyword evidence="11" id="KW-1185">Reference proteome</keyword>
<dbReference type="HOGENOM" id="CLU_009736_3_1_9"/>
<dbReference type="GO" id="GO:0003676">
    <property type="term" value="F:nucleic acid binding"/>
    <property type="evidence" value="ECO:0007669"/>
    <property type="project" value="InterPro"/>
</dbReference>
<proteinExistence type="inferred from homology"/>
<dbReference type="EMBL" id="CP007032">
    <property type="protein sequence ID" value="AHF07466.1"/>
    <property type="molecule type" value="Genomic_DNA"/>
</dbReference>
<evidence type="ECO:0000313" key="11">
    <source>
        <dbReference type="Proteomes" id="UP000010847"/>
    </source>
</evidence>
<accession>W0EEG2</accession>
<keyword evidence="3" id="KW-0540">Nuclease</keyword>
<feature type="coiled-coil region" evidence="6">
    <location>
        <begin position="316"/>
        <end position="348"/>
    </location>
</feature>
<evidence type="ECO:0000256" key="5">
    <source>
        <dbReference type="ARBA" id="ARBA00022839"/>
    </source>
</evidence>
<dbReference type="InterPro" id="IPR001667">
    <property type="entry name" value="DDH_dom"/>
</dbReference>
<dbReference type="InterPro" id="IPR038763">
    <property type="entry name" value="DHH_sf"/>
</dbReference>
<evidence type="ECO:0000259" key="9">
    <source>
        <dbReference type="Pfam" id="PF17768"/>
    </source>
</evidence>
<dbReference type="InterPro" id="IPR004610">
    <property type="entry name" value="RecJ"/>
</dbReference>
<reference evidence="10 11" key="1">
    <citation type="submission" date="2013-12" db="EMBL/GenBank/DDBJ databases">
        <authorList>
            <consortium name="DOE Joint Genome Institute"/>
            <person name="Smidt H."/>
            <person name="Huntemann M."/>
            <person name="Han J."/>
            <person name="Chen A."/>
            <person name="Kyrpides N."/>
            <person name="Mavromatis K."/>
            <person name="Markowitz V."/>
            <person name="Palaniappan K."/>
            <person name="Ivanova N."/>
            <person name="Schaumberg A."/>
            <person name="Pati A."/>
            <person name="Liolios K."/>
            <person name="Nordberg H.P."/>
            <person name="Cantor M.N."/>
            <person name="Hua S.X."/>
            <person name="Woyke T."/>
        </authorList>
    </citation>
    <scope>NUCLEOTIDE SEQUENCE [LARGE SCALE GENOMIC DNA]</scope>
    <source>
        <strain evidence="11">DSM 15288</strain>
    </source>
</reference>
<dbReference type="GO" id="GO:0008409">
    <property type="term" value="F:5'-3' exonuclease activity"/>
    <property type="evidence" value="ECO:0007669"/>
    <property type="project" value="InterPro"/>
</dbReference>
<dbReference type="Pfam" id="PF01368">
    <property type="entry name" value="DHH"/>
    <property type="match status" value="1"/>
</dbReference>
<dbReference type="eggNOG" id="COG0608">
    <property type="taxonomic scope" value="Bacteria"/>
</dbReference>
<evidence type="ECO:0000256" key="2">
    <source>
        <dbReference type="ARBA" id="ARBA00019841"/>
    </source>
</evidence>
<evidence type="ECO:0000256" key="1">
    <source>
        <dbReference type="ARBA" id="ARBA00005915"/>
    </source>
</evidence>
<feature type="domain" description="DHHA1" evidence="8">
    <location>
        <begin position="352"/>
        <end position="444"/>
    </location>
</feature>
<evidence type="ECO:0000256" key="4">
    <source>
        <dbReference type="ARBA" id="ARBA00022801"/>
    </source>
</evidence>
<keyword evidence="4" id="KW-0378">Hydrolase</keyword>
<dbReference type="PANTHER" id="PTHR30255:SF2">
    <property type="entry name" value="SINGLE-STRANDED-DNA-SPECIFIC EXONUCLEASE RECJ"/>
    <property type="match status" value="1"/>
</dbReference>
<dbReference type="Pfam" id="PF02272">
    <property type="entry name" value="DHHA1"/>
    <property type="match status" value="1"/>
</dbReference>
<comment type="similarity">
    <text evidence="1">Belongs to the RecJ family.</text>
</comment>
<dbReference type="Gene3D" id="3.10.310.30">
    <property type="match status" value="1"/>
</dbReference>
<dbReference type="NCBIfam" id="TIGR00644">
    <property type="entry name" value="recJ"/>
    <property type="match status" value="1"/>
</dbReference>
<dbReference type="KEGG" id="dmt:DESME_10810"/>
<protein>
    <recommendedName>
        <fullName evidence="2">Single-stranded-DNA-specific exonuclease RecJ</fullName>
    </recommendedName>
</protein>
<dbReference type="Proteomes" id="UP000010847">
    <property type="component" value="Chromosome"/>
</dbReference>
<evidence type="ECO:0000313" key="10">
    <source>
        <dbReference type="EMBL" id="AHF07466.1"/>
    </source>
</evidence>
<dbReference type="Gene3D" id="3.90.1640.30">
    <property type="match status" value="1"/>
</dbReference>
<dbReference type="InterPro" id="IPR051673">
    <property type="entry name" value="SSDNA_exonuclease_RecJ"/>
</dbReference>
<dbReference type="STRING" id="871968.DESME_10810"/>
<evidence type="ECO:0000256" key="6">
    <source>
        <dbReference type="SAM" id="Coils"/>
    </source>
</evidence>
<dbReference type="AlphaFoldDB" id="W0EEG2"/>
<evidence type="ECO:0000256" key="3">
    <source>
        <dbReference type="ARBA" id="ARBA00022722"/>
    </source>
</evidence>
<keyword evidence="5 10" id="KW-0269">Exonuclease</keyword>
<keyword evidence="6" id="KW-0175">Coiled coil</keyword>
<dbReference type="Pfam" id="PF17768">
    <property type="entry name" value="RecJ_OB"/>
    <property type="match status" value="1"/>
</dbReference>
<gene>
    <name evidence="10" type="ORF">DESME_10810</name>
</gene>
<organism evidence="10 11">
    <name type="scientific">Desulfitobacterium metallireducens DSM 15288</name>
    <dbReference type="NCBI Taxonomy" id="871968"/>
    <lineage>
        <taxon>Bacteria</taxon>
        <taxon>Bacillati</taxon>
        <taxon>Bacillota</taxon>
        <taxon>Clostridia</taxon>
        <taxon>Eubacteriales</taxon>
        <taxon>Desulfitobacteriaceae</taxon>
        <taxon>Desulfitobacterium</taxon>
    </lineage>
</organism>
<dbReference type="InterPro" id="IPR041122">
    <property type="entry name" value="RecJ_OB"/>
</dbReference>
<feature type="domain" description="RecJ OB" evidence="9">
    <location>
        <begin position="458"/>
        <end position="563"/>
    </location>
</feature>
<feature type="domain" description="DDH" evidence="7">
    <location>
        <begin position="79"/>
        <end position="235"/>
    </location>
</feature>